<name>A0ABP9BDD8_9GAMM</name>
<dbReference type="RefSeq" id="WP_345303084.1">
    <property type="nucleotide sequence ID" value="NZ_BAABJE010000009.1"/>
</dbReference>
<dbReference type="InterPro" id="IPR011055">
    <property type="entry name" value="Dup_hybrid_motif"/>
</dbReference>
<dbReference type="InterPro" id="IPR016047">
    <property type="entry name" value="M23ase_b-sheet_dom"/>
</dbReference>
<evidence type="ECO:0000313" key="2">
    <source>
        <dbReference type="EMBL" id="GAA4793698.1"/>
    </source>
</evidence>
<protein>
    <submittedName>
        <fullName evidence="2">M23 family metallopeptidase</fullName>
    </submittedName>
</protein>
<dbReference type="Pfam" id="PF01551">
    <property type="entry name" value="Peptidase_M23"/>
    <property type="match status" value="1"/>
</dbReference>
<keyword evidence="3" id="KW-1185">Reference proteome</keyword>
<evidence type="ECO:0000259" key="1">
    <source>
        <dbReference type="Pfam" id="PF01551"/>
    </source>
</evidence>
<evidence type="ECO:0000313" key="3">
    <source>
        <dbReference type="Proteomes" id="UP001499959"/>
    </source>
</evidence>
<dbReference type="InterPro" id="IPR050570">
    <property type="entry name" value="Cell_wall_metabolism_enzyme"/>
</dbReference>
<dbReference type="CDD" id="cd12797">
    <property type="entry name" value="M23_peptidase"/>
    <property type="match status" value="1"/>
</dbReference>
<proteinExistence type="predicted"/>
<dbReference type="Proteomes" id="UP001499959">
    <property type="component" value="Unassembled WGS sequence"/>
</dbReference>
<organism evidence="2 3">
    <name type="scientific">Lysobacter hankyongensis</name>
    <dbReference type="NCBI Taxonomy" id="1176535"/>
    <lineage>
        <taxon>Bacteria</taxon>
        <taxon>Pseudomonadati</taxon>
        <taxon>Pseudomonadota</taxon>
        <taxon>Gammaproteobacteria</taxon>
        <taxon>Lysobacterales</taxon>
        <taxon>Lysobacteraceae</taxon>
        <taxon>Lysobacter</taxon>
    </lineage>
</organism>
<accession>A0ABP9BDD8</accession>
<feature type="domain" description="M23ase beta-sheet core" evidence="1">
    <location>
        <begin position="170"/>
        <end position="270"/>
    </location>
</feature>
<sequence>MRASSAAVLLLVGVAVGVALAGDLFRWRDGGFVREAPRPVAAPLPTATRSVPVERPPIAGLRFENRDDTIEAWVDNHLAGPIEVVLSPVSGQIRGADPALPARAVVPPLGQRVVARLPITTTARFHLDVTQGDPDALADDAEYAYPLDSPALRIEQGWGGTYSHRDAENRYGIDFAADIGTPVLAARAGTVMDLEVGYARGGANDPDALGQANYIRILHDDGTMGLYAHLDTGGATVRVGQRVRRGEVIGLSGDTGYTSGPHLHFAVQVNRGMALESIPFRMFGPDGILRFDDAR</sequence>
<dbReference type="PANTHER" id="PTHR21666">
    <property type="entry name" value="PEPTIDASE-RELATED"/>
    <property type="match status" value="1"/>
</dbReference>
<comment type="caution">
    <text evidence="2">The sequence shown here is derived from an EMBL/GenBank/DDBJ whole genome shotgun (WGS) entry which is preliminary data.</text>
</comment>
<gene>
    <name evidence="2" type="ORF">GCM10023307_19020</name>
</gene>
<dbReference type="PANTHER" id="PTHR21666:SF294">
    <property type="entry name" value="PEPTIDASE M23"/>
    <property type="match status" value="1"/>
</dbReference>
<dbReference type="SUPFAM" id="SSF51261">
    <property type="entry name" value="Duplicated hybrid motif"/>
    <property type="match status" value="1"/>
</dbReference>
<reference evidence="3" key="1">
    <citation type="journal article" date="2019" name="Int. J. Syst. Evol. Microbiol.">
        <title>The Global Catalogue of Microorganisms (GCM) 10K type strain sequencing project: providing services to taxonomists for standard genome sequencing and annotation.</title>
        <authorList>
            <consortium name="The Broad Institute Genomics Platform"/>
            <consortium name="The Broad Institute Genome Sequencing Center for Infectious Disease"/>
            <person name="Wu L."/>
            <person name="Ma J."/>
        </authorList>
    </citation>
    <scope>NUCLEOTIDE SEQUENCE [LARGE SCALE GENOMIC DNA]</scope>
    <source>
        <strain evidence="3">JCM 18204</strain>
    </source>
</reference>
<dbReference type="EMBL" id="BAABJE010000009">
    <property type="protein sequence ID" value="GAA4793698.1"/>
    <property type="molecule type" value="Genomic_DNA"/>
</dbReference>
<dbReference type="Gene3D" id="2.70.70.10">
    <property type="entry name" value="Glucose Permease (Domain IIA)"/>
    <property type="match status" value="1"/>
</dbReference>